<dbReference type="GO" id="GO:0003924">
    <property type="term" value="F:GTPase activity"/>
    <property type="evidence" value="ECO:0007669"/>
    <property type="project" value="InterPro"/>
</dbReference>
<dbReference type="CDD" id="cd16263">
    <property type="entry name" value="BipA_III"/>
    <property type="match status" value="1"/>
</dbReference>
<keyword evidence="1" id="KW-0342">GTP-binding</keyword>
<dbReference type="InterPro" id="IPR035647">
    <property type="entry name" value="EFG_III/V"/>
</dbReference>
<evidence type="ECO:0000313" key="5">
    <source>
        <dbReference type="EMBL" id="TMQ69173.1"/>
    </source>
</evidence>
<dbReference type="GO" id="GO:1990904">
    <property type="term" value="C:ribonucleoprotein complex"/>
    <property type="evidence" value="ECO:0007669"/>
    <property type="project" value="TreeGrafter"/>
</dbReference>
<feature type="domain" description="Tr-type G" evidence="4">
    <location>
        <begin position="18"/>
        <end position="213"/>
    </location>
</feature>
<dbReference type="InterPro" id="IPR009000">
    <property type="entry name" value="Transl_B-barrel_sf"/>
</dbReference>
<dbReference type="FunFam" id="2.40.50.250:FF:000001">
    <property type="entry name" value="GTP-binding protein TypA"/>
    <property type="match status" value="1"/>
</dbReference>
<dbReference type="CDD" id="cd01891">
    <property type="entry name" value="TypA_BipA"/>
    <property type="match status" value="1"/>
</dbReference>
<dbReference type="NCBIfam" id="TIGR00231">
    <property type="entry name" value="small_GTP"/>
    <property type="match status" value="1"/>
</dbReference>
<dbReference type="NCBIfam" id="TIGR01394">
    <property type="entry name" value="TypA_BipA"/>
    <property type="match status" value="1"/>
</dbReference>
<dbReference type="PANTHER" id="PTHR42908:SF8">
    <property type="entry name" value="TR-TYPE G DOMAIN-CONTAINING PROTEIN"/>
    <property type="match status" value="1"/>
</dbReference>
<dbReference type="AlphaFoldDB" id="A0A538TZY8"/>
<dbReference type="InterPro" id="IPR047041">
    <property type="entry name" value="BipA_GTP-bd_dom"/>
</dbReference>
<feature type="non-terminal residue" evidence="5">
    <location>
        <position position="619"/>
    </location>
</feature>
<accession>A0A538TZY8</accession>
<dbReference type="GO" id="GO:0042254">
    <property type="term" value="P:ribosome biogenesis"/>
    <property type="evidence" value="ECO:0007669"/>
    <property type="project" value="UniProtKB-ARBA"/>
</dbReference>
<dbReference type="SUPFAM" id="SSF50447">
    <property type="entry name" value="Translation proteins"/>
    <property type="match status" value="1"/>
</dbReference>
<dbReference type="EMBL" id="VBPB01000333">
    <property type="protein sequence ID" value="TMQ69173.1"/>
    <property type="molecule type" value="Genomic_DNA"/>
</dbReference>
<organism evidence="5 6">
    <name type="scientific">Eiseniibacteriota bacterium</name>
    <dbReference type="NCBI Taxonomy" id="2212470"/>
    <lineage>
        <taxon>Bacteria</taxon>
        <taxon>Candidatus Eiseniibacteriota</taxon>
    </lineage>
</organism>
<dbReference type="CDD" id="cd03710">
    <property type="entry name" value="BipA_TypA_C"/>
    <property type="match status" value="1"/>
</dbReference>
<dbReference type="SUPFAM" id="SSF54980">
    <property type="entry name" value="EF-G C-terminal domain-like"/>
    <property type="match status" value="2"/>
</dbReference>
<evidence type="ECO:0000256" key="2">
    <source>
        <dbReference type="ARBA" id="ARBA00035722"/>
    </source>
</evidence>
<dbReference type="Proteomes" id="UP000319771">
    <property type="component" value="Unassembled WGS sequence"/>
</dbReference>
<dbReference type="Pfam" id="PF00009">
    <property type="entry name" value="GTP_EFTU"/>
    <property type="match status" value="1"/>
</dbReference>
<dbReference type="FunFam" id="3.30.70.240:FF:000002">
    <property type="entry name" value="GTP-binding protein TypA"/>
    <property type="match status" value="1"/>
</dbReference>
<dbReference type="FunFam" id="3.40.50.300:FF:000055">
    <property type="entry name" value="GTP-binding protein TypA"/>
    <property type="match status" value="1"/>
</dbReference>
<gene>
    <name evidence="5" type="primary">typA</name>
    <name evidence="5" type="ORF">E6K81_15555</name>
</gene>
<dbReference type="GO" id="GO:0005829">
    <property type="term" value="C:cytosol"/>
    <property type="evidence" value="ECO:0007669"/>
    <property type="project" value="TreeGrafter"/>
</dbReference>
<keyword evidence="1" id="KW-0547">Nucleotide-binding</keyword>
<dbReference type="Gene3D" id="3.30.70.870">
    <property type="entry name" value="Elongation Factor G (Translational Gtpase), domain 3"/>
    <property type="match status" value="1"/>
</dbReference>
<dbReference type="Gene3D" id="3.30.70.240">
    <property type="match status" value="1"/>
</dbReference>
<dbReference type="InterPro" id="IPR048876">
    <property type="entry name" value="BipA_C"/>
</dbReference>
<dbReference type="InterPro" id="IPR006298">
    <property type="entry name" value="BipA"/>
</dbReference>
<dbReference type="PANTHER" id="PTHR42908">
    <property type="entry name" value="TRANSLATION ELONGATION FACTOR-RELATED"/>
    <property type="match status" value="1"/>
</dbReference>
<evidence type="ECO:0000259" key="4">
    <source>
        <dbReference type="PROSITE" id="PS51722"/>
    </source>
</evidence>
<dbReference type="PRINTS" id="PR00315">
    <property type="entry name" value="ELONGATNFCT"/>
</dbReference>
<evidence type="ECO:0000313" key="6">
    <source>
        <dbReference type="Proteomes" id="UP000319771"/>
    </source>
</evidence>
<dbReference type="InterPro" id="IPR004161">
    <property type="entry name" value="EFTu-like_2"/>
</dbReference>
<dbReference type="InterPro" id="IPR035651">
    <property type="entry name" value="BipA_V"/>
</dbReference>
<dbReference type="InterPro" id="IPR047042">
    <property type="entry name" value="BipA_II"/>
</dbReference>
<evidence type="ECO:0000256" key="3">
    <source>
        <dbReference type="ARBA" id="ARBA00048548"/>
    </source>
</evidence>
<evidence type="ECO:0000256" key="1">
    <source>
        <dbReference type="ARBA" id="ARBA00023134"/>
    </source>
</evidence>
<dbReference type="HAMAP" id="MF_00849">
    <property type="entry name" value="BipA"/>
    <property type="match status" value="1"/>
</dbReference>
<dbReference type="Pfam" id="PF03144">
    <property type="entry name" value="GTP_EFTU_D2"/>
    <property type="match status" value="1"/>
</dbReference>
<dbReference type="GO" id="GO:0009409">
    <property type="term" value="P:response to cold"/>
    <property type="evidence" value="ECO:0007669"/>
    <property type="project" value="UniProtKB-ARBA"/>
</dbReference>
<proteinExistence type="inferred from homology"/>
<dbReference type="Pfam" id="PF21018">
    <property type="entry name" value="BipA_C"/>
    <property type="match status" value="1"/>
</dbReference>
<dbReference type="InterPro" id="IPR031157">
    <property type="entry name" value="G_TR_CS"/>
</dbReference>
<comment type="caution">
    <text evidence="5">The sequence shown here is derived from an EMBL/GenBank/DDBJ whole genome shotgun (WGS) entry which is preliminary data.</text>
</comment>
<dbReference type="GO" id="GO:0005525">
    <property type="term" value="F:GTP binding"/>
    <property type="evidence" value="ECO:0007669"/>
    <property type="project" value="UniProtKB-KW"/>
</dbReference>
<dbReference type="CDD" id="cd03691">
    <property type="entry name" value="BipA_TypA_II"/>
    <property type="match status" value="1"/>
</dbReference>
<dbReference type="SUPFAM" id="SSF52540">
    <property type="entry name" value="P-loop containing nucleoside triphosphate hydrolases"/>
    <property type="match status" value="1"/>
</dbReference>
<dbReference type="PROSITE" id="PS51722">
    <property type="entry name" value="G_TR_2"/>
    <property type="match status" value="1"/>
</dbReference>
<comment type="catalytic activity">
    <reaction evidence="3">
        <text>GTP + H2O = GDP + phosphate + H(+)</text>
        <dbReference type="Rhea" id="RHEA:19669"/>
        <dbReference type="ChEBI" id="CHEBI:15377"/>
        <dbReference type="ChEBI" id="CHEBI:15378"/>
        <dbReference type="ChEBI" id="CHEBI:37565"/>
        <dbReference type="ChEBI" id="CHEBI:43474"/>
        <dbReference type="ChEBI" id="CHEBI:58189"/>
    </reaction>
</comment>
<dbReference type="Gene3D" id="2.40.30.10">
    <property type="entry name" value="Translation factors"/>
    <property type="match status" value="1"/>
</dbReference>
<dbReference type="InterPro" id="IPR042116">
    <property type="entry name" value="TypA/BipA_C"/>
</dbReference>
<dbReference type="InterPro" id="IPR000640">
    <property type="entry name" value="EFG_V-like"/>
</dbReference>
<reference evidence="5 6" key="1">
    <citation type="journal article" date="2019" name="Nat. Microbiol.">
        <title>Mediterranean grassland soil C-N compound turnover is dependent on rainfall and depth, and is mediated by genomically divergent microorganisms.</title>
        <authorList>
            <person name="Diamond S."/>
            <person name="Andeer P.F."/>
            <person name="Li Z."/>
            <person name="Crits-Christoph A."/>
            <person name="Burstein D."/>
            <person name="Anantharaman K."/>
            <person name="Lane K.R."/>
            <person name="Thomas B.C."/>
            <person name="Pan C."/>
            <person name="Northen T.R."/>
            <person name="Banfield J.F."/>
        </authorList>
    </citation>
    <scope>NUCLEOTIDE SEQUENCE [LARGE SCALE GENOMIC DNA]</scope>
    <source>
        <strain evidence="5">WS_11</strain>
    </source>
</reference>
<dbReference type="GO" id="GO:0010467">
    <property type="term" value="P:gene expression"/>
    <property type="evidence" value="ECO:0007669"/>
    <property type="project" value="UniProtKB-ARBA"/>
</dbReference>
<sequence>MNPTQTQASHGSDTAVREDIRNIAIIAHVDHGKTTLVDAMLWQSGIFRENQEVVERVMDSNDLEREKGITILAKNTGVRFGKTKINIVDTPGHADFGGEVERTLKMVDGVMLLVDASEGPLPQTRFVLKKALELGLPPIVVINKIDRKDARPQEVLNEIYDLFIDLDAHEDQLDFPVLWTIARGGICRTTQDGPDQKLAPLFEEIVRTIPAPRYDRSLPLQMLILNLDYSDFVGRLAIGRIVNGHVRARQDVGLARLDGSVVRTRVTNLYVFEGLQRVEVEEAGPGDIVALAGFDSVNIGETITDPDDPHPLPRVTVDEPTVSMLFSVNNSPFAGQEGKYVTSRNLKERLEREILTNVSIRIEAGETPDNFKVSGRGELQMAILIEMMRREGFELLVSRPEVITRTVDGVRQEPMEKLVIDCPEDFVGVVTQKIGTRKGRMTNMVNHGTGRVRLEFRIPSRSLIGFRSQFLTDTRGTGLLNHIFDGYEAWQGDIPHRMTGALVADRAGKVTGYAIEHVQDRGEMFVEPGERVYEGMVVGENAREEDIDANMVREKKLTNMRASTSEEGIHLLPVHRLSLEQSLEWIRDDELLEVTPKSLRIRKRVLAANVRPRYWQRGG</sequence>
<dbReference type="Pfam" id="PF00679">
    <property type="entry name" value="EFG_C"/>
    <property type="match status" value="1"/>
</dbReference>
<dbReference type="Gene3D" id="2.40.50.250">
    <property type="entry name" value="bipa protein"/>
    <property type="match status" value="1"/>
</dbReference>
<dbReference type="FunFam" id="2.40.30.10:FF:000016">
    <property type="entry name" value="GTP-binding protein TypA"/>
    <property type="match status" value="1"/>
</dbReference>
<dbReference type="InterPro" id="IPR027417">
    <property type="entry name" value="P-loop_NTPase"/>
</dbReference>
<dbReference type="InterPro" id="IPR000795">
    <property type="entry name" value="T_Tr_GTP-bd_dom"/>
</dbReference>
<dbReference type="InterPro" id="IPR047043">
    <property type="entry name" value="BipA_III"/>
</dbReference>
<dbReference type="Gene3D" id="3.40.50.300">
    <property type="entry name" value="P-loop containing nucleotide triphosphate hydrolases"/>
    <property type="match status" value="1"/>
</dbReference>
<dbReference type="InterPro" id="IPR005225">
    <property type="entry name" value="Small_GTP-bd"/>
</dbReference>
<protein>
    <recommendedName>
        <fullName evidence="2">50S ribosomal subunit assembly factor BipA</fullName>
    </recommendedName>
</protein>
<dbReference type="PROSITE" id="PS00301">
    <property type="entry name" value="G_TR_1"/>
    <property type="match status" value="1"/>
</dbReference>
<dbReference type="FunFam" id="3.30.70.870:FF:000003">
    <property type="entry name" value="GTP-binding protein TypA"/>
    <property type="match status" value="1"/>
</dbReference>
<name>A0A538TZY8_UNCEI</name>